<evidence type="ECO:0000256" key="1">
    <source>
        <dbReference type="SAM" id="SignalP"/>
    </source>
</evidence>
<proteinExistence type="predicted"/>
<organism evidence="2 3">
    <name type="scientific">Chrysochromulina tobinii</name>
    <dbReference type="NCBI Taxonomy" id="1460289"/>
    <lineage>
        <taxon>Eukaryota</taxon>
        <taxon>Haptista</taxon>
        <taxon>Haptophyta</taxon>
        <taxon>Prymnesiophyceae</taxon>
        <taxon>Prymnesiales</taxon>
        <taxon>Chrysochromulinaceae</taxon>
        <taxon>Chrysochromulina</taxon>
    </lineage>
</organism>
<name>A0A0M0JAG9_9EUKA</name>
<evidence type="ECO:0000313" key="3">
    <source>
        <dbReference type="Proteomes" id="UP000037460"/>
    </source>
</evidence>
<keyword evidence="1" id="KW-0732">Signal</keyword>
<keyword evidence="3" id="KW-1185">Reference proteome</keyword>
<dbReference type="EMBL" id="JWZX01003176">
    <property type="protein sequence ID" value="KOO23589.1"/>
    <property type="molecule type" value="Genomic_DNA"/>
</dbReference>
<accession>A0A0M0JAG9</accession>
<reference evidence="3" key="1">
    <citation type="journal article" date="2015" name="PLoS Genet.">
        <title>Genome Sequence and Transcriptome Analyses of Chrysochromulina tobin: Metabolic Tools for Enhanced Algal Fitness in the Prominent Order Prymnesiales (Haptophyceae).</title>
        <authorList>
            <person name="Hovde B.T."/>
            <person name="Deodato C.R."/>
            <person name="Hunsperger H.M."/>
            <person name="Ryken S.A."/>
            <person name="Yost W."/>
            <person name="Jha R.K."/>
            <person name="Patterson J."/>
            <person name="Monnat R.J. Jr."/>
            <person name="Barlow S.B."/>
            <person name="Starkenburg S.R."/>
            <person name="Cattolico R.A."/>
        </authorList>
    </citation>
    <scope>NUCLEOTIDE SEQUENCE</scope>
    <source>
        <strain evidence="3">CCMP291</strain>
    </source>
</reference>
<dbReference type="PROSITE" id="PS51257">
    <property type="entry name" value="PROKAR_LIPOPROTEIN"/>
    <property type="match status" value="1"/>
</dbReference>
<gene>
    <name evidence="2" type="ORF">Ctob_002751</name>
</gene>
<dbReference type="AlphaFoldDB" id="A0A0M0JAG9"/>
<feature type="chain" id="PRO_5005601683" evidence="1">
    <location>
        <begin position="19"/>
        <end position="191"/>
    </location>
</feature>
<dbReference type="Proteomes" id="UP000037460">
    <property type="component" value="Unassembled WGS sequence"/>
</dbReference>
<comment type="caution">
    <text evidence="2">The sequence shown here is derived from an EMBL/GenBank/DDBJ whole genome shotgun (WGS) entry which is preliminary data.</text>
</comment>
<evidence type="ECO:0000313" key="2">
    <source>
        <dbReference type="EMBL" id="KOO23589.1"/>
    </source>
</evidence>
<feature type="signal peptide" evidence="1">
    <location>
        <begin position="1"/>
        <end position="18"/>
    </location>
</feature>
<sequence length="191" mass="20878">MKVSVVLFLLGLVACAQAGWGGKGKKEERDLDEKEHMEESMYEEEVRAAGGRDYEVEGLKRRKAGEINDAELGINNLAGAMKDPAAMAEMAQMMRDPEAMRAVKEMMADPQFQEQAKAAMAQMQASGRLPDMAHVQEMMKDPAVMQKAKAMAEAMNFGWDGVSHGGGMGGGVEAELARLRAENARLKQQML</sequence>
<protein>
    <submittedName>
        <fullName evidence="2">Chloroplast light harvesting protein isoform 8</fullName>
    </submittedName>
</protein>